<organism evidence="2 3">
    <name type="scientific">Dyadobacter soli</name>
    <dbReference type="NCBI Taxonomy" id="659014"/>
    <lineage>
        <taxon>Bacteria</taxon>
        <taxon>Pseudomonadati</taxon>
        <taxon>Bacteroidota</taxon>
        <taxon>Cytophagia</taxon>
        <taxon>Cytophagales</taxon>
        <taxon>Spirosomataceae</taxon>
        <taxon>Dyadobacter</taxon>
    </lineage>
</organism>
<dbReference type="EMBL" id="FNAN01000004">
    <property type="protein sequence ID" value="SDE20443.1"/>
    <property type="molecule type" value="Genomic_DNA"/>
</dbReference>
<protein>
    <submittedName>
        <fullName evidence="2">Uncharacterized protein</fullName>
    </submittedName>
</protein>
<dbReference type="OrthoDB" id="940046at2"/>
<reference evidence="3" key="1">
    <citation type="submission" date="2016-10" db="EMBL/GenBank/DDBJ databases">
        <authorList>
            <person name="Varghese N."/>
            <person name="Submissions S."/>
        </authorList>
    </citation>
    <scope>NUCLEOTIDE SEQUENCE [LARGE SCALE GENOMIC DNA]</scope>
    <source>
        <strain evidence="3">DSM 25329</strain>
    </source>
</reference>
<name>A0A1G7B073_9BACT</name>
<evidence type="ECO:0000256" key="1">
    <source>
        <dbReference type="SAM" id="MobiDB-lite"/>
    </source>
</evidence>
<feature type="region of interest" description="Disordered" evidence="1">
    <location>
        <begin position="1197"/>
        <end position="1218"/>
    </location>
</feature>
<dbReference type="RefSeq" id="WP_090147830.1">
    <property type="nucleotide sequence ID" value="NZ_FNAN01000004.1"/>
</dbReference>
<gene>
    <name evidence="2" type="ORF">SAMN04487996_10432</name>
</gene>
<dbReference type="Proteomes" id="UP000198748">
    <property type="component" value="Unassembled WGS sequence"/>
</dbReference>
<evidence type="ECO:0000313" key="2">
    <source>
        <dbReference type="EMBL" id="SDE20443.1"/>
    </source>
</evidence>
<keyword evidence="3" id="KW-1185">Reference proteome</keyword>
<accession>A0A1G7B073</accession>
<feature type="compositionally biased region" description="Polar residues" evidence="1">
    <location>
        <begin position="1197"/>
        <end position="1207"/>
    </location>
</feature>
<sequence>MAIVVTPPEKVGFSKDVILWRFEDDRAGITPGINAQAYLSVGDKVFDGTQIIFRWGNNDLRFTARDTVGEYGNEIPTFPVYSVEGHNEYIQNLVPYLQNNFFLGRDFDIEAIGVPIFGIEIWVVQLTAKQRGSAYNFADTSFAGGGISMVVEGKDDSVVGNNSVYVEAWVENPDAGIFELKYGAPQLFDSNSVAEFDVASVLHASLASEVPDMLLPVAERCRQSRRRYYLRYALFGGTPPSIGQIQSTEEFVVLLGGFAQWEEGPRSVINSFKISVRESRIMKIRPALRVVRTDEPVFVSWLNTGDAGRNIVAIASVTFADGSKTITNTNLVNNIDSYDKLIFGVGFSQLSLGIYNGQGRFVTEYTVQLRDDLGPVSDEYRLVVDYGHKEYVRYFAHVSSYGCIETLMSCGKGSSYWKVFKEQAQKVLPYNFKSSEAQFVEWNATYQDNQQVATGWMRRKDLLLWLDLFIAALKYRVINGKPYAIQINSDTIQKGADGDNQHALTFEYQFARIFDSVNEELLEGEDQADIIPPNTVLAGSQNTGSAGPTAPSNFYVDPYPISGSKNPISSDGVFRLLEQFQKRLPTGDADQYLNGLHQMRSMRQAVNSNEVDPTVPTYAKTLNSVMKIVNDLQALPPETGLNVPKLGGQLASWYIQRMTHPAFDLVPPIVVERGVLFEKYLDLSLYKTSFHPDDQLDVEIVFKSDKLSGIQITADGLLVSVKGTLTELLKQTDNVLLIIRDPDRNQGSVALRIEAIDEPEVPDNRPTCPKGPFHYPQLPIEIFDNGHFKAPFDAEGVDPVDWVISATKDAAAFIRKGQEPAFNQTPFIDVTTDPVPAGSYWLGIRGVLCKSNWEWRQIVFPENSQVNFSEGYPKFNNNGTFSEFLMMVEPSGRFLTEIIKLPENTKIYSEEVDYVANTTEHQVWKAGTYADSKYRINVGTATAELTVGTPPAGPDETFKLVSGWNGAQIADLLGGDYEGPVPVSGFNASFQAANTGVAGRSYRLMLMYKVSGTWNTVPNAQSFGVSQADTTVIPLTRLFSSPGVDSRVISFQGKSLNRYGEFRVDFTLFSGVTEFTPAVKTIQKTFKLHAFEILGTVSNLGGQPNRYCPLIRKVLYDGKGVVDDNSWVEPFGGGQGQKLEYSVDGGNTWYNDVSPTPDSWGGEGAYSNVWILNNNPIDNFPKGSTKQVIFRNPSLPSVRSSPYSVANSPDTSDPDPTPLGTYLTADAGGRRFTYTKSPEVRLAFNADGTISDVTPGLQPGTPNKLDGRNIFYGVNYSTLVSNGDGVPIYSELKNLRLRDGVHTLRVFNCDASKFPTLETFMAESHGYGSNGLNKYNARLSEITIAIRTESNPGIPKWLIASRKMNFGAGAKNKSFRNDKIFAMEAHNVGDAHSVYHAKAAHTRMLTSEDTIDQPYSFHTFKWPWDGLPIFTNEQLYNSFRGFIDSLGLTKDTVITDEFPENAQGQDPTIYDRMYHAYKGALDKFRETEPGLDKSETNLYGSYGADTFPQHHINGSKALVAESLDSKVWHNWDATNQTWAGVQAYFSSGQIDVRNINASYYMYNGFQFMNGIQRNLPYELVYINERVKIGTKTYNGQDRESKWMVFTTTLVQTLVRDGNGAQIGIEEVRTGDVIPFPNGEVLSVYNTPSAAVAGEYFDLAFWSTFVGNGIAIWASNNFGTDATKISTYEPLDQPIFWTKNGGSREDWVSGQNGAPVNDGNGVADLLYATVVDYAHYGYEEARGILDCADTLYFASYTSSRKSFTPAPGNAGLHLNGFGPLNMNSLSFVDGRDQKAGLAIVGVGGAGKVAVYYNGYLSAQEYEDNVTVTHAGSSVNLGRVYGRQTKFIKF</sequence>
<proteinExistence type="predicted"/>
<dbReference type="STRING" id="659014.SAMN04487996_10432"/>
<evidence type="ECO:0000313" key="3">
    <source>
        <dbReference type="Proteomes" id="UP000198748"/>
    </source>
</evidence>